<dbReference type="PANTHER" id="PTHR14430">
    <property type="entry name" value="RABIN3-RELATED"/>
    <property type="match status" value="1"/>
</dbReference>
<feature type="region of interest" description="Disordered" evidence="3">
    <location>
        <begin position="656"/>
        <end position="677"/>
    </location>
</feature>
<evidence type="ECO:0000256" key="1">
    <source>
        <dbReference type="ARBA" id="ARBA00023054"/>
    </source>
</evidence>
<sequence>MELEQENSNRLSVHHDASAELGLSFSHHESKGYEFTDESVTEDQNSLTSMNASSPTISTSPLLSMVPEKSVLRNMSALNLEPASITQDQIPVPLNSAINLENDPGLNNSDSQQSQWFTLKTRRPLVPSRHPRRAPEGAEPENSRRKNKRSSLKDILTTEKNLTDNAVLPYLNISKKKQADTGTAELQISKNSIAESKEENKMGIIDDYNNGIDDEKIPNGAKKEDCSHGDDESYNIDHYQYDSEFSSEGECSYDTDYDSFDESDFEMITASRATAAVATIMDRTSTTLIENNGDTTSELHDITTTVHIPEKNYTELAPALPEKDSKTFEVKKINEAVSSSFSLKLLSEPSTLGTVANISSIPTSEESSLPMIKPTRTLLNSEKLSQYTTKITNLSLSLLESENQHSVLSSKLHHLNTLYNKNQDIITNYKQEIGCLRSETKELEHTLFAETDILVKKSQQEKENLEDDCETLRRKLNDKDDQLDGTKEMLMQMKMIIQNLEEERKYCKEAAESYNNNTIASSISEKEVCDDLHENNDKNGSLHCPQRPSLRVDLLLFREFAELIPFKHPSSPSVRGLGLTPTNDYYGFLSPNASVSPPVSPKSATGFLTNFNNNSPASISSSTFPGFSSISTSSSLPNSPLINSYSTFSTVTAPMASTQSLSRSTTRQSIPTSDRQSMFSADTTLDCNYSDSTSFTGTLKSHQIGANKNYCGYSESTTAGYIGNNIKPVMKSKKSQDGPISFKDTKFFKRCLLEDIEPMFKFDFNFTPNSYSNMMSKKKLLESIIDGNVFIGPISGVNETWIRSESVKHAAGYSGSVGQNNLRNNNQLDSSPKIPGIYSKHEAKEDEINQLRMYLYPVNGPPIAVLNCCSVCGERRNDFIRYARMYNLIVHDKKSRTGSCGFKTRGSTGGMSDKNGAANGSYKDNADHLTNDDDGFCHKGEKLYPLCQFCVNRIRATCDFITFLHNLATGIWRIDGYEQDQLAKFRPSTGNGKAPHWNSGGSWSGYAAHESDNDDTVRAWRECVRLRERMFWSRNAGCF</sequence>
<evidence type="ECO:0000313" key="4">
    <source>
        <dbReference type="EMBL" id="ODQ68321.1"/>
    </source>
</evidence>
<dbReference type="CDD" id="cd21044">
    <property type="entry name" value="Rab11BD_RAB3IP_like"/>
    <property type="match status" value="1"/>
</dbReference>
<keyword evidence="5" id="KW-1185">Reference proteome</keyword>
<dbReference type="GO" id="GO:0070319">
    <property type="term" value="C:Golgi to plasma membrane transport vesicle"/>
    <property type="evidence" value="ECO:0007669"/>
    <property type="project" value="TreeGrafter"/>
</dbReference>
<dbReference type="STRING" id="857566.A0A1E3PSB5"/>
<feature type="compositionally biased region" description="Basic and acidic residues" evidence="3">
    <location>
        <begin position="133"/>
        <end position="144"/>
    </location>
</feature>
<evidence type="ECO:0000313" key="5">
    <source>
        <dbReference type="Proteomes" id="UP000095009"/>
    </source>
</evidence>
<evidence type="ECO:0000256" key="3">
    <source>
        <dbReference type="SAM" id="MobiDB-lite"/>
    </source>
</evidence>
<dbReference type="Gene3D" id="6.10.140.910">
    <property type="match status" value="1"/>
</dbReference>
<dbReference type="PANTHER" id="PTHR14430:SF0">
    <property type="entry name" value="SEC2P DOMAIN-CONTAINING PROTEIN"/>
    <property type="match status" value="1"/>
</dbReference>
<protein>
    <recommendedName>
        <fullName evidence="6">GDP/GTP exchange factor Sec2 N-terminal domain-containing protein</fullName>
    </recommendedName>
</protein>
<dbReference type="GO" id="GO:0006887">
    <property type="term" value="P:exocytosis"/>
    <property type="evidence" value="ECO:0007669"/>
    <property type="project" value="TreeGrafter"/>
</dbReference>
<name>A0A1E3PSB5_9ASCO</name>
<evidence type="ECO:0000256" key="2">
    <source>
        <dbReference type="SAM" id="Coils"/>
    </source>
</evidence>
<feature type="compositionally biased region" description="Polar residues" evidence="3">
    <location>
        <begin position="42"/>
        <end position="52"/>
    </location>
</feature>
<reference evidence="4 5" key="1">
    <citation type="journal article" date="2016" name="Proc. Natl. Acad. Sci. U.S.A.">
        <title>Comparative genomics of biotechnologically important yeasts.</title>
        <authorList>
            <person name="Riley R."/>
            <person name="Haridas S."/>
            <person name="Wolfe K.H."/>
            <person name="Lopes M.R."/>
            <person name="Hittinger C.T."/>
            <person name="Goeker M."/>
            <person name="Salamov A.A."/>
            <person name="Wisecaver J.H."/>
            <person name="Long T.M."/>
            <person name="Calvey C.H."/>
            <person name="Aerts A.L."/>
            <person name="Barry K.W."/>
            <person name="Choi C."/>
            <person name="Clum A."/>
            <person name="Coughlan A.Y."/>
            <person name="Deshpande S."/>
            <person name="Douglass A.P."/>
            <person name="Hanson S.J."/>
            <person name="Klenk H.-P."/>
            <person name="LaButti K.M."/>
            <person name="Lapidus A."/>
            <person name="Lindquist E.A."/>
            <person name="Lipzen A.M."/>
            <person name="Meier-Kolthoff J.P."/>
            <person name="Ohm R.A."/>
            <person name="Otillar R.P."/>
            <person name="Pangilinan J.L."/>
            <person name="Peng Y."/>
            <person name="Rokas A."/>
            <person name="Rosa C.A."/>
            <person name="Scheuner C."/>
            <person name="Sibirny A.A."/>
            <person name="Slot J.C."/>
            <person name="Stielow J.B."/>
            <person name="Sun H."/>
            <person name="Kurtzman C.P."/>
            <person name="Blackwell M."/>
            <person name="Grigoriev I.V."/>
            <person name="Jeffries T.W."/>
        </authorList>
    </citation>
    <scope>NUCLEOTIDE SEQUENCE [LARGE SCALE GENOMIC DNA]</scope>
    <source>
        <strain evidence="4 5">DSM 6958</strain>
    </source>
</reference>
<accession>A0A1E3PSB5</accession>
<feature type="region of interest" description="Disordered" evidence="3">
    <location>
        <begin position="119"/>
        <end position="157"/>
    </location>
</feature>
<dbReference type="GO" id="GO:0005085">
    <property type="term" value="F:guanyl-nucleotide exchange factor activity"/>
    <property type="evidence" value="ECO:0007669"/>
    <property type="project" value="InterPro"/>
</dbReference>
<evidence type="ECO:0008006" key="6">
    <source>
        <dbReference type="Google" id="ProtNLM"/>
    </source>
</evidence>
<dbReference type="Proteomes" id="UP000095009">
    <property type="component" value="Unassembled WGS sequence"/>
</dbReference>
<organism evidence="4 5">
    <name type="scientific">Nadsonia fulvescens var. elongata DSM 6958</name>
    <dbReference type="NCBI Taxonomy" id="857566"/>
    <lineage>
        <taxon>Eukaryota</taxon>
        <taxon>Fungi</taxon>
        <taxon>Dikarya</taxon>
        <taxon>Ascomycota</taxon>
        <taxon>Saccharomycotina</taxon>
        <taxon>Dipodascomycetes</taxon>
        <taxon>Dipodascales</taxon>
        <taxon>Dipodascales incertae sedis</taxon>
        <taxon>Nadsonia</taxon>
    </lineage>
</organism>
<dbReference type="OrthoDB" id="1748564at2759"/>
<feature type="region of interest" description="Disordered" evidence="3">
    <location>
        <begin position="33"/>
        <end position="61"/>
    </location>
</feature>
<feature type="compositionally biased region" description="Low complexity" evidence="3">
    <location>
        <begin position="657"/>
        <end position="669"/>
    </location>
</feature>
<dbReference type="EMBL" id="KV454406">
    <property type="protein sequence ID" value="ODQ68321.1"/>
    <property type="molecule type" value="Genomic_DNA"/>
</dbReference>
<proteinExistence type="predicted"/>
<gene>
    <name evidence="4" type="ORF">NADFUDRAFT_81318</name>
</gene>
<dbReference type="InterPro" id="IPR040351">
    <property type="entry name" value="RAB3IL/RAB3IP/Sec2"/>
</dbReference>
<keyword evidence="1 2" id="KW-0175">Coiled coil</keyword>
<dbReference type="AlphaFoldDB" id="A0A1E3PSB5"/>
<feature type="coiled-coil region" evidence="2">
    <location>
        <begin position="426"/>
        <end position="517"/>
    </location>
</feature>
<dbReference type="GO" id="GO:0051286">
    <property type="term" value="C:cell tip"/>
    <property type="evidence" value="ECO:0007669"/>
    <property type="project" value="TreeGrafter"/>
</dbReference>